<dbReference type="KEGG" id="sfa:Sfla_5427"/>
<dbReference type="CDD" id="cd01335">
    <property type="entry name" value="Radical_SAM"/>
    <property type="match status" value="1"/>
</dbReference>
<dbReference type="PANTHER" id="PTHR43273">
    <property type="entry name" value="ANAEROBIC SULFATASE-MATURATING ENZYME HOMOLOG ASLB-RELATED"/>
    <property type="match status" value="1"/>
</dbReference>
<evidence type="ECO:0000313" key="8">
    <source>
        <dbReference type="Proteomes" id="UP000002066"/>
    </source>
</evidence>
<dbReference type="InterPro" id="IPR013785">
    <property type="entry name" value="Aldolase_TIM"/>
</dbReference>
<dbReference type="InterPro" id="IPR058240">
    <property type="entry name" value="rSAM_sf"/>
</dbReference>
<gene>
    <name evidence="7" type="ordered locus">Sfla_5427</name>
</gene>
<evidence type="ECO:0000259" key="6">
    <source>
        <dbReference type="PROSITE" id="PS51918"/>
    </source>
</evidence>
<protein>
    <submittedName>
        <fullName evidence="7">Radical SAM domain protein</fullName>
    </submittedName>
</protein>
<accession>A0A8D4BD08</accession>
<dbReference type="InterPro" id="IPR007197">
    <property type="entry name" value="rSAM"/>
</dbReference>
<dbReference type="SFLD" id="SFLDG01384">
    <property type="entry name" value="thioether_bond_formation_requi"/>
    <property type="match status" value="1"/>
</dbReference>
<dbReference type="GO" id="GO:0046872">
    <property type="term" value="F:metal ion binding"/>
    <property type="evidence" value="ECO:0007669"/>
    <property type="project" value="UniProtKB-KW"/>
</dbReference>
<keyword evidence="3" id="KW-0408">Iron</keyword>
<evidence type="ECO:0000313" key="7">
    <source>
        <dbReference type="EMBL" id="ADW06824.1"/>
    </source>
</evidence>
<dbReference type="GO" id="GO:0016491">
    <property type="term" value="F:oxidoreductase activity"/>
    <property type="evidence" value="ECO:0007669"/>
    <property type="project" value="InterPro"/>
</dbReference>
<keyword evidence="2" id="KW-0479">Metal-binding</keyword>
<reference evidence="7 8" key="1">
    <citation type="submission" date="2011-01" db="EMBL/GenBank/DDBJ databases">
        <title>Complete sequence of chromosome of Streptomyces flavogriseus ATCC 33331.</title>
        <authorList>
            <consortium name="US DOE Joint Genome Institute"/>
            <person name="Lucas S."/>
            <person name="Copeland A."/>
            <person name="Lapidus A."/>
            <person name="Cheng J.-F."/>
            <person name="Goodwin L."/>
            <person name="Pitluck S."/>
            <person name="Davenport K."/>
            <person name="Detter J.C."/>
            <person name="Han C."/>
            <person name="Tapia R."/>
            <person name="Land M."/>
            <person name="Hauser L."/>
            <person name="Kyrpides N."/>
            <person name="Ivanova N."/>
            <person name="Ovchinnikova G."/>
            <person name="Pagani I."/>
            <person name="Brumm P."/>
            <person name="Mead D."/>
            <person name="Woyke T."/>
        </authorList>
    </citation>
    <scope>NUCLEOTIDE SEQUENCE [LARGE SCALE GENOMIC DNA]</scope>
    <source>
        <strain evidence="8">ATCC 33331 / IAF-45CD</strain>
    </source>
</reference>
<evidence type="ECO:0000256" key="2">
    <source>
        <dbReference type="ARBA" id="ARBA00022723"/>
    </source>
</evidence>
<name>A0A8D4BD08_STRFA</name>
<keyword evidence="1" id="KW-0949">S-adenosyl-L-methionine</keyword>
<dbReference type="PROSITE" id="PS51918">
    <property type="entry name" value="RADICAL_SAM"/>
    <property type="match status" value="1"/>
</dbReference>
<evidence type="ECO:0000256" key="5">
    <source>
        <dbReference type="SAM" id="MobiDB-lite"/>
    </source>
</evidence>
<feature type="domain" description="Radical SAM core" evidence="6">
    <location>
        <begin position="148"/>
        <end position="396"/>
    </location>
</feature>
<dbReference type="SFLD" id="SFLDG01386">
    <property type="entry name" value="main_SPASM_domain-containing"/>
    <property type="match status" value="1"/>
</dbReference>
<proteinExistence type="predicted"/>
<evidence type="ECO:0000256" key="3">
    <source>
        <dbReference type="ARBA" id="ARBA00023004"/>
    </source>
</evidence>
<dbReference type="Pfam" id="PF04055">
    <property type="entry name" value="Radical_SAM"/>
    <property type="match status" value="1"/>
</dbReference>
<dbReference type="Proteomes" id="UP000002066">
    <property type="component" value="Chromosome"/>
</dbReference>
<feature type="region of interest" description="Disordered" evidence="5">
    <location>
        <begin position="25"/>
        <end position="47"/>
    </location>
</feature>
<dbReference type="SUPFAM" id="SSF102114">
    <property type="entry name" value="Radical SAM enzymes"/>
    <property type="match status" value="1"/>
</dbReference>
<organism evidence="7 8">
    <name type="scientific">Streptomyces pratensis (strain ATCC 33331 / IAF-45CD)</name>
    <dbReference type="NCBI Taxonomy" id="591167"/>
    <lineage>
        <taxon>Bacteria</taxon>
        <taxon>Bacillati</taxon>
        <taxon>Actinomycetota</taxon>
        <taxon>Actinomycetes</taxon>
        <taxon>Kitasatosporales</taxon>
        <taxon>Streptomycetaceae</taxon>
        <taxon>Streptomyces</taxon>
    </lineage>
</organism>
<dbReference type="AlphaFoldDB" id="A0A8D4BD08"/>
<evidence type="ECO:0000256" key="1">
    <source>
        <dbReference type="ARBA" id="ARBA00022691"/>
    </source>
</evidence>
<dbReference type="SFLD" id="SFLDS00029">
    <property type="entry name" value="Radical_SAM"/>
    <property type="match status" value="1"/>
</dbReference>
<dbReference type="PANTHER" id="PTHR43273:SF8">
    <property type="entry name" value="RADICAL SAM DOMAIN PROTEIN"/>
    <property type="match status" value="1"/>
</dbReference>
<keyword evidence="4" id="KW-0411">Iron-sulfur</keyword>
<dbReference type="GO" id="GO:0051536">
    <property type="term" value="F:iron-sulfur cluster binding"/>
    <property type="evidence" value="ECO:0007669"/>
    <property type="project" value="UniProtKB-KW"/>
</dbReference>
<dbReference type="SFLD" id="SFLDG01067">
    <property type="entry name" value="SPASM/twitch_domain_containing"/>
    <property type="match status" value="1"/>
</dbReference>
<sequence length="575" mass="64972">MSTDTAEQSGTHRLHAWQTELIRRTDRPDTRTLGDSTTGVNAGESDVSIRQERGRTWLYKVWESDRRAGSFHLYAPATGEVHRITPRQASLLRADHWDRSAPEEARGGLPAPPADAWDESEIEELAALIRPFDGTGWQFPDLPPDARLEQPRVRVLMLNPTEQCNIRCTYCYYGGAYPGTRPHQTASPAADMVKAAIDLFVTGEERLEPAQRAVYFFGGEPLMAFDQLKQAVLTLEERKREVGSHLENLIIQVNSNGMLLTPGIVDFLVEHDIYLNISIDGPNHDRYRIDRRGRGTHDRVRERTDWLAEYRPEYFASRVAVICVLSAPLDEASLYRYFSEWPTALRALAWDFDLLLPGGEESYSDFRQMFAEQRRVWDLFVASHRLPSETRERSGRYRFAFSHGFLHRSFHRALNQPVRDGGPRLGHLLGVQLVPGNEYLVLGSDGTLYSSYEYQSPDFAVGHTDRGVDPVAGVEQLGMFRDAVQAGSCRTCWAAPMCTVTVPEAPFRASDTAGTVQEKVTAKRARCMSERENLEQGLRARADIEDAFGAQALRGHREDWARQAEGGSRVDYFHA</sequence>
<dbReference type="EMBL" id="CP002475">
    <property type="protein sequence ID" value="ADW06824.1"/>
    <property type="molecule type" value="Genomic_DNA"/>
</dbReference>
<dbReference type="Gene3D" id="3.20.20.70">
    <property type="entry name" value="Aldolase class I"/>
    <property type="match status" value="1"/>
</dbReference>
<dbReference type="OrthoDB" id="9782387at2"/>
<evidence type="ECO:0000256" key="4">
    <source>
        <dbReference type="ARBA" id="ARBA00023014"/>
    </source>
</evidence>
<dbReference type="InterPro" id="IPR023867">
    <property type="entry name" value="Sulphatase_maturase_rSAM"/>
</dbReference>